<evidence type="ECO:0000256" key="5">
    <source>
        <dbReference type="ARBA" id="ARBA00023136"/>
    </source>
</evidence>
<gene>
    <name evidence="7" type="ORF">C0099_01695</name>
</gene>
<name>A0A2I6S3C3_9RHOO</name>
<dbReference type="Pfam" id="PF01810">
    <property type="entry name" value="LysE"/>
    <property type="match status" value="1"/>
</dbReference>
<keyword evidence="2" id="KW-1003">Cell membrane</keyword>
<evidence type="ECO:0000256" key="2">
    <source>
        <dbReference type="ARBA" id="ARBA00022475"/>
    </source>
</evidence>
<dbReference type="KEGG" id="atw:C0099_01695"/>
<evidence type="ECO:0000256" key="6">
    <source>
        <dbReference type="SAM" id="Phobius"/>
    </source>
</evidence>
<dbReference type="PANTHER" id="PTHR30086">
    <property type="entry name" value="ARGININE EXPORTER PROTEIN ARGO"/>
    <property type="match status" value="1"/>
</dbReference>
<feature type="transmembrane region" description="Helical" evidence="6">
    <location>
        <begin position="109"/>
        <end position="134"/>
    </location>
</feature>
<dbReference type="GO" id="GO:0015171">
    <property type="term" value="F:amino acid transmembrane transporter activity"/>
    <property type="evidence" value="ECO:0007669"/>
    <property type="project" value="TreeGrafter"/>
</dbReference>
<dbReference type="Proteomes" id="UP000242205">
    <property type="component" value="Chromosome"/>
</dbReference>
<keyword evidence="4 6" id="KW-1133">Transmembrane helix</keyword>
<proteinExistence type="predicted"/>
<keyword evidence="8" id="KW-1185">Reference proteome</keyword>
<sequence length="204" mass="20188">MTVASLLALFVTLALLAAVPSLSVLTVVSRALALGPRHGVFVAAGIVAGDVFYIVLALFGGAALFAAGAVLADVLRVAGAGLLAALAWRQWQVAGQRAAITSGASGASFAAGLAVTLADAKAVLFYLVLLPAFVDVGSLRAGEVALVIAVAVFAVGGVKLAYAVAAARAAVWIGAGRARRVERGAACALVVAALLLLVGASVWS</sequence>
<reference evidence="7 8" key="1">
    <citation type="submission" date="2018-01" db="EMBL/GenBank/DDBJ databases">
        <authorList>
            <person name="Fu G.-Y."/>
        </authorList>
    </citation>
    <scope>NUCLEOTIDE SEQUENCE [LARGE SCALE GENOMIC DNA]</scope>
    <source>
        <strain evidence="7 8">SY39</strain>
    </source>
</reference>
<keyword evidence="3 6" id="KW-0812">Transmembrane</keyword>
<dbReference type="GO" id="GO:0005886">
    <property type="term" value="C:plasma membrane"/>
    <property type="evidence" value="ECO:0007669"/>
    <property type="project" value="UniProtKB-SubCell"/>
</dbReference>
<accession>A0A2I6S3C3</accession>
<protein>
    <submittedName>
        <fullName evidence="7">LysE family translocator</fullName>
    </submittedName>
</protein>
<dbReference type="InterPro" id="IPR001123">
    <property type="entry name" value="LeuE-type"/>
</dbReference>
<feature type="transmembrane region" description="Helical" evidence="6">
    <location>
        <begin position="40"/>
        <end position="59"/>
    </location>
</feature>
<feature type="transmembrane region" description="Helical" evidence="6">
    <location>
        <begin position="185"/>
        <end position="203"/>
    </location>
</feature>
<evidence type="ECO:0000313" key="7">
    <source>
        <dbReference type="EMBL" id="AUN93761.1"/>
    </source>
</evidence>
<dbReference type="AlphaFoldDB" id="A0A2I6S3C3"/>
<dbReference type="RefSeq" id="WP_102245835.1">
    <property type="nucleotide sequence ID" value="NZ_CP025682.1"/>
</dbReference>
<evidence type="ECO:0000256" key="3">
    <source>
        <dbReference type="ARBA" id="ARBA00022692"/>
    </source>
</evidence>
<dbReference type="EMBL" id="CP025682">
    <property type="protein sequence ID" value="AUN93761.1"/>
    <property type="molecule type" value="Genomic_DNA"/>
</dbReference>
<keyword evidence="5 6" id="KW-0472">Membrane</keyword>
<comment type="subcellular location">
    <subcellularLocation>
        <location evidence="1">Cell membrane</location>
        <topology evidence="1">Multi-pass membrane protein</topology>
    </subcellularLocation>
</comment>
<organism evidence="7 8">
    <name type="scientific">Pseudazoarcus pumilus</name>
    <dbReference type="NCBI Taxonomy" id="2067960"/>
    <lineage>
        <taxon>Bacteria</taxon>
        <taxon>Pseudomonadati</taxon>
        <taxon>Pseudomonadota</taxon>
        <taxon>Betaproteobacteria</taxon>
        <taxon>Rhodocyclales</taxon>
        <taxon>Zoogloeaceae</taxon>
        <taxon>Pseudazoarcus</taxon>
    </lineage>
</organism>
<dbReference type="PANTHER" id="PTHR30086:SF20">
    <property type="entry name" value="ARGININE EXPORTER PROTEIN ARGO-RELATED"/>
    <property type="match status" value="1"/>
</dbReference>
<feature type="transmembrane region" description="Helical" evidence="6">
    <location>
        <begin position="6"/>
        <end position="28"/>
    </location>
</feature>
<evidence type="ECO:0000313" key="8">
    <source>
        <dbReference type="Proteomes" id="UP000242205"/>
    </source>
</evidence>
<evidence type="ECO:0000256" key="4">
    <source>
        <dbReference type="ARBA" id="ARBA00022989"/>
    </source>
</evidence>
<feature type="transmembrane region" description="Helical" evidence="6">
    <location>
        <begin position="146"/>
        <end position="173"/>
    </location>
</feature>
<feature type="transmembrane region" description="Helical" evidence="6">
    <location>
        <begin position="65"/>
        <end position="88"/>
    </location>
</feature>
<evidence type="ECO:0000256" key="1">
    <source>
        <dbReference type="ARBA" id="ARBA00004651"/>
    </source>
</evidence>